<evidence type="ECO:0000313" key="3">
    <source>
        <dbReference type="Proteomes" id="UP000012960"/>
    </source>
</evidence>
<name>A0A804KCE8_MUSAM</name>
<evidence type="ECO:0000313" key="1">
    <source>
        <dbReference type="EMBL" id="CAG1833170.1"/>
    </source>
</evidence>
<keyword evidence="3" id="KW-1185">Reference proteome</keyword>
<dbReference type="EnsemblPlants" id="Ma08_t30100.1">
    <property type="protein sequence ID" value="Ma08_p30100.1"/>
    <property type="gene ID" value="Ma08_g30100"/>
</dbReference>
<reference evidence="2" key="2">
    <citation type="submission" date="2021-05" db="UniProtKB">
        <authorList>
            <consortium name="EnsemblPlants"/>
        </authorList>
    </citation>
    <scope>IDENTIFICATION</scope>
    <source>
        <strain evidence="2">subsp. malaccensis</strain>
    </source>
</reference>
<organism evidence="2 3">
    <name type="scientific">Musa acuminata subsp. malaccensis</name>
    <name type="common">Wild banana</name>
    <name type="synonym">Musa malaccensis</name>
    <dbReference type="NCBI Taxonomy" id="214687"/>
    <lineage>
        <taxon>Eukaryota</taxon>
        <taxon>Viridiplantae</taxon>
        <taxon>Streptophyta</taxon>
        <taxon>Embryophyta</taxon>
        <taxon>Tracheophyta</taxon>
        <taxon>Spermatophyta</taxon>
        <taxon>Magnoliopsida</taxon>
        <taxon>Liliopsida</taxon>
        <taxon>Zingiberales</taxon>
        <taxon>Musaceae</taxon>
        <taxon>Musa</taxon>
    </lineage>
</organism>
<dbReference type="Proteomes" id="UP000012960">
    <property type="component" value="Unplaced"/>
</dbReference>
<proteinExistence type="predicted"/>
<evidence type="ECO:0000313" key="2">
    <source>
        <dbReference type="EnsemblPlants" id="Ma08_p30100.1"/>
    </source>
</evidence>
<dbReference type="AlphaFoldDB" id="A0A804KCE8"/>
<reference evidence="1" key="1">
    <citation type="submission" date="2021-03" db="EMBL/GenBank/DDBJ databases">
        <authorList>
            <consortium name="Genoscope - CEA"/>
            <person name="William W."/>
        </authorList>
    </citation>
    <scope>NUCLEOTIDE SEQUENCE</scope>
    <source>
        <strain evidence="1">Doubled-haploid Pahang</strain>
    </source>
</reference>
<dbReference type="InParanoid" id="A0A804KCE8"/>
<accession>A0A804KCE8</accession>
<protein>
    <submittedName>
        <fullName evidence="1">(wild Malaysian banana) hypothetical protein</fullName>
    </submittedName>
</protein>
<dbReference type="Gramene" id="Ma08_t30100.1">
    <property type="protein sequence ID" value="Ma08_p30100.1"/>
    <property type="gene ID" value="Ma08_g30100"/>
</dbReference>
<dbReference type="EMBL" id="HG996472">
    <property type="protein sequence ID" value="CAG1833170.1"/>
    <property type="molecule type" value="Genomic_DNA"/>
</dbReference>
<gene>
    <name evidence="1" type="ORF">GSMUA_90900.1</name>
</gene>
<sequence length="55" mass="6455">MPRRFVRNETLVSVFAVHYQQVKLRFQICFQMCQYAYGVGQHCANRAAKKLDTAM</sequence>